<reference evidence="2 3" key="1">
    <citation type="submission" date="2023-03" db="EMBL/GenBank/DDBJ databases">
        <title>YIM 133296 draft genome.</title>
        <authorList>
            <person name="Xiong L."/>
        </authorList>
    </citation>
    <scope>NUCLEOTIDE SEQUENCE [LARGE SCALE GENOMIC DNA]</scope>
    <source>
        <strain evidence="2 3">YIM 133296</strain>
    </source>
</reference>
<gene>
    <name evidence="2" type="ORF">P4R38_19795</name>
</gene>
<accession>A0ABT6CCI7</accession>
<organism evidence="2 3">
    <name type="scientific">Luteipulveratus flavus</name>
    <dbReference type="NCBI Taxonomy" id="3031728"/>
    <lineage>
        <taxon>Bacteria</taxon>
        <taxon>Bacillati</taxon>
        <taxon>Actinomycetota</taxon>
        <taxon>Actinomycetes</taxon>
        <taxon>Micrococcales</taxon>
        <taxon>Dermacoccaceae</taxon>
        <taxon>Luteipulveratus</taxon>
    </lineage>
</organism>
<evidence type="ECO:0008006" key="4">
    <source>
        <dbReference type="Google" id="ProtNLM"/>
    </source>
</evidence>
<proteinExistence type="predicted"/>
<name>A0ABT6CCI7_9MICO</name>
<evidence type="ECO:0000313" key="3">
    <source>
        <dbReference type="Proteomes" id="UP001528912"/>
    </source>
</evidence>
<keyword evidence="3" id="KW-1185">Reference proteome</keyword>
<evidence type="ECO:0000256" key="1">
    <source>
        <dbReference type="SAM" id="MobiDB-lite"/>
    </source>
</evidence>
<sequence>MRLNAYVLAADPAWVEESIGSYYDLVDRIVVSYDGNGVSWTGAPIRVEESLQRIRALDVDRKMVEAPGHFARLDHEPLENETHQRLAAAALAGDGADWVLQLDTDEVMTSPAAFLGSLCDADVRGFDALDYPSRLLYQHVRDDLYLEQSRRFWGVAAAYPGPLAVRSGTPMVHCRQTASPTFRVDFRATNTDPAQGRRSPVHRVIGEDEAVMHYSWVRSVPEMRAKSRSSGHARAYQWEQEIARWERRQRRPWSAVGRTPLSGRSGGGRDRLRLVRVSGAPDAAARRRNGLRT</sequence>
<comment type="caution">
    <text evidence="2">The sequence shown here is derived from an EMBL/GenBank/DDBJ whole genome shotgun (WGS) entry which is preliminary data.</text>
</comment>
<feature type="region of interest" description="Disordered" evidence="1">
    <location>
        <begin position="253"/>
        <end position="272"/>
    </location>
</feature>
<protein>
    <recommendedName>
        <fullName evidence="4">Glycosyl transferase family 2</fullName>
    </recommendedName>
</protein>
<evidence type="ECO:0000313" key="2">
    <source>
        <dbReference type="EMBL" id="MDF8266500.1"/>
    </source>
</evidence>
<dbReference type="EMBL" id="JAROAV010000057">
    <property type="protein sequence ID" value="MDF8266500.1"/>
    <property type="molecule type" value="Genomic_DNA"/>
</dbReference>
<dbReference type="Proteomes" id="UP001528912">
    <property type="component" value="Unassembled WGS sequence"/>
</dbReference>
<dbReference type="RefSeq" id="WP_277193710.1">
    <property type="nucleotide sequence ID" value="NZ_JAROAV010000057.1"/>
</dbReference>